<keyword evidence="2" id="KW-1185">Reference proteome</keyword>
<reference evidence="1" key="1">
    <citation type="submission" date="2022-08" db="EMBL/GenBank/DDBJ databases">
        <authorList>
            <person name="Kallberg Y."/>
            <person name="Tangrot J."/>
            <person name="Rosling A."/>
        </authorList>
    </citation>
    <scope>NUCLEOTIDE SEQUENCE</scope>
    <source>
        <strain evidence="1">Wild A</strain>
    </source>
</reference>
<name>A0A9W4WWJ2_9GLOM</name>
<evidence type="ECO:0000313" key="2">
    <source>
        <dbReference type="Proteomes" id="UP001153678"/>
    </source>
</evidence>
<feature type="non-terminal residue" evidence="1">
    <location>
        <position position="1"/>
    </location>
</feature>
<comment type="caution">
    <text evidence="1">The sequence shown here is derived from an EMBL/GenBank/DDBJ whole genome shotgun (WGS) entry which is preliminary data.</text>
</comment>
<dbReference type="EMBL" id="CAMKVN010007009">
    <property type="protein sequence ID" value="CAI2190996.1"/>
    <property type="molecule type" value="Genomic_DNA"/>
</dbReference>
<proteinExistence type="predicted"/>
<protein>
    <submittedName>
        <fullName evidence="1">10368_t:CDS:1</fullName>
    </submittedName>
</protein>
<organism evidence="1 2">
    <name type="scientific">Funneliformis geosporum</name>
    <dbReference type="NCBI Taxonomy" id="1117311"/>
    <lineage>
        <taxon>Eukaryota</taxon>
        <taxon>Fungi</taxon>
        <taxon>Fungi incertae sedis</taxon>
        <taxon>Mucoromycota</taxon>
        <taxon>Glomeromycotina</taxon>
        <taxon>Glomeromycetes</taxon>
        <taxon>Glomerales</taxon>
        <taxon>Glomeraceae</taxon>
        <taxon>Funneliformis</taxon>
    </lineage>
</organism>
<dbReference type="AlphaFoldDB" id="A0A9W4WWJ2"/>
<evidence type="ECO:0000313" key="1">
    <source>
        <dbReference type="EMBL" id="CAI2190996.1"/>
    </source>
</evidence>
<accession>A0A9W4WWJ2</accession>
<dbReference type="Proteomes" id="UP001153678">
    <property type="component" value="Unassembled WGS sequence"/>
</dbReference>
<gene>
    <name evidence="1" type="ORF">FWILDA_LOCUS14854</name>
</gene>
<sequence>DPDPITQTYEEETPTLEAFNRVEDIYFKECSVGRDLERSHKNRSLMSK</sequence>
<dbReference type="OrthoDB" id="2409758at2759"/>